<dbReference type="SUPFAM" id="SSF82771">
    <property type="entry name" value="GIY-YIG endonuclease"/>
    <property type="match status" value="1"/>
</dbReference>
<dbReference type="InterPro" id="IPR003583">
    <property type="entry name" value="Hlx-hairpin-Hlx_DNA-bd_motif"/>
</dbReference>
<dbReference type="FunFam" id="3.30.420.340:FF:000004">
    <property type="entry name" value="UvrABC system protein C"/>
    <property type="match status" value="1"/>
</dbReference>
<dbReference type="InterPro" id="IPR001162">
    <property type="entry name" value="UvrC_RNase_H_dom"/>
</dbReference>
<dbReference type="InterPro" id="IPR000305">
    <property type="entry name" value="GIY-YIG_endonuc"/>
</dbReference>
<organism evidence="11 12">
    <name type="scientific">Chlorobaculum parvum (strain DSM 263 / NCIMB 8327)</name>
    <name type="common">Chlorobium vibrioforme subsp. thiosulfatophilum</name>
    <dbReference type="NCBI Taxonomy" id="517417"/>
    <lineage>
        <taxon>Bacteria</taxon>
        <taxon>Pseudomonadati</taxon>
        <taxon>Chlorobiota</taxon>
        <taxon>Chlorobiia</taxon>
        <taxon>Chlorobiales</taxon>
        <taxon>Chlorobiaceae</taxon>
        <taxon>Chlorobaculum</taxon>
    </lineage>
</organism>
<dbReference type="PROSITE" id="PS50165">
    <property type="entry name" value="UVRC"/>
    <property type="match status" value="1"/>
</dbReference>
<dbReference type="InterPro" id="IPR036876">
    <property type="entry name" value="UVR_dom_sf"/>
</dbReference>
<evidence type="ECO:0000256" key="2">
    <source>
        <dbReference type="ARBA" id="ARBA00022763"/>
    </source>
</evidence>
<dbReference type="STRING" id="517417.Cpar_1647"/>
<evidence type="ECO:0000259" key="9">
    <source>
        <dbReference type="PROSITE" id="PS50164"/>
    </source>
</evidence>
<feature type="domain" description="UVR" evidence="8">
    <location>
        <begin position="219"/>
        <end position="254"/>
    </location>
</feature>
<feature type="domain" description="GIY-YIG" evidence="9">
    <location>
        <begin position="26"/>
        <end position="105"/>
    </location>
</feature>
<dbReference type="GO" id="GO:0009380">
    <property type="term" value="C:excinuclease repair complex"/>
    <property type="evidence" value="ECO:0007669"/>
    <property type="project" value="InterPro"/>
</dbReference>
<dbReference type="Proteomes" id="UP000008811">
    <property type="component" value="Chromosome"/>
</dbReference>
<keyword evidence="5 7" id="KW-0234">DNA repair</keyword>
<evidence type="ECO:0000256" key="3">
    <source>
        <dbReference type="ARBA" id="ARBA00022769"/>
    </source>
</evidence>
<dbReference type="Gene3D" id="3.40.1440.10">
    <property type="entry name" value="GIY-YIG endonuclease"/>
    <property type="match status" value="1"/>
</dbReference>
<evidence type="ECO:0000259" key="8">
    <source>
        <dbReference type="PROSITE" id="PS50151"/>
    </source>
</evidence>
<reference evidence="11" key="1">
    <citation type="submission" date="2008-06" db="EMBL/GenBank/DDBJ databases">
        <title>Complete sequence of Chlorobaculum parvum NCIB 8327.</title>
        <authorList>
            <consortium name="US DOE Joint Genome Institute"/>
            <person name="Lucas S."/>
            <person name="Copeland A."/>
            <person name="Lapidus A."/>
            <person name="Glavina del Rio T."/>
            <person name="Dalin E."/>
            <person name="Tice H."/>
            <person name="Bruce D."/>
            <person name="Goodwin L."/>
            <person name="Pitluck S."/>
            <person name="Schmutz J."/>
            <person name="Larimer F."/>
            <person name="Land M."/>
            <person name="Hauser L."/>
            <person name="Kyrpides N."/>
            <person name="Mikhailova N."/>
            <person name="Zhao F."/>
            <person name="Li T."/>
            <person name="Liu Z."/>
            <person name="Overmann J."/>
            <person name="Bryant D.A."/>
            <person name="Richardson P."/>
        </authorList>
    </citation>
    <scope>NUCLEOTIDE SEQUENCE [LARGE SCALE GENOMIC DNA]</scope>
    <source>
        <strain evidence="11">NCIB 8327</strain>
    </source>
</reference>
<comment type="similarity">
    <text evidence="7">Belongs to the UvrC family.</text>
</comment>
<dbReference type="AlphaFoldDB" id="B3QQ39"/>
<gene>
    <name evidence="7" type="primary">uvrC</name>
    <name evidence="11" type="ordered locus">Cpar_1647</name>
</gene>
<feature type="domain" description="UvrC family homology region profile" evidence="10">
    <location>
        <begin position="270"/>
        <end position="505"/>
    </location>
</feature>
<dbReference type="Pfam" id="PF08459">
    <property type="entry name" value="UvrC_RNaseH_dom"/>
    <property type="match status" value="1"/>
</dbReference>
<dbReference type="SUPFAM" id="SSF47781">
    <property type="entry name" value="RuvA domain 2-like"/>
    <property type="match status" value="1"/>
</dbReference>
<evidence type="ECO:0000256" key="5">
    <source>
        <dbReference type="ARBA" id="ARBA00023204"/>
    </source>
</evidence>
<dbReference type="HAMAP" id="MF_00203">
    <property type="entry name" value="UvrC"/>
    <property type="match status" value="1"/>
</dbReference>
<accession>B3QQ39</accession>
<comment type="subunit">
    <text evidence="7">Interacts with UvrB in an incision complex.</text>
</comment>
<protein>
    <recommendedName>
        <fullName evidence="7">UvrABC system protein C</fullName>
        <shortName evidence="7">Protein UvrC</shortName>
    </recommendedName>
    <alternativeName>
        <fullName evidence="7">Excinuclease ABC subunit C</fullName>
    </alternativeName>
</protein>
<dbReference type="FunFam" id="3.40.1440.10:FF:000001">
    <property type="entry name" value="UvrABC system protein C"/>
    <property type="match status" value="1"/>
</dbReference>
<dbReference type="Pfam" id="PF22920">
    <property type="entry name" value="UvrC_RNaseH"/>
    <property type="match status" value="1"/>
</dbReference>
<evidence type="ECO:0000256" key="4">
    <source>
        <dbReference type="ARBA" id="ARBA00022881"/>
    </source>
</evidence>
<evidence type="ECO:0000256" key="1">
    <source>
        <dbReference type="ARBA" id="ARBA00022490"/>
    </source>
</evidence>
<dbReference type="GO" id="GO:0006289">
    <property type="term" value="P:nucleotide-excision repair"/>
    <property type="evidence" value="ECO:0007669"/>
    <property type="project" value="UniProtKB-UniRule"/>
</dbReference>
<keyword evidence="12" id="KW-1185">Reference proteome</keyword>
<evidence type="ECO:0000259" key="10">
    <source>
        <dbReference type="PROSITE" id="PS50165"/>
    </source>
</evidence>
<dbReference type="KEGG" id="cpc:Cpar_1647"/>
<dbReference type="HOGENOM" id="CLU_014841_3_2_10"/>
<dbReference type="PANTHER" id="PTHR30562">
    <property type="entry name" value="UVRC/OXIDOREDUCTASE"/>
    <property type="match status" value="1"/>
</dbReference>
<dbReference type="InterPro" id="IPR047296">
    <property type="entry name" value="GIY-YIG_UvrC_Cho"/>
</dbReference>
<dbReference type="CDD" id="cd10434">
    <property type="entry name" value="GIY-YIG_UvrC_Cho"/>
    <property type="match status" value="1"/>
</dbReference>
<evidence type="ECO:0000313" key="12">
    <source>
        <dbReference type="Proteomes" id="UP000008811"/>
    </source>
</evidence>
<comment type="subcellular location">
    <subcellularLocation>
        <location evidence="7">Cytoplasm</location>
    </subcellularLocation>
</comment>
<dbReference type="Pfam" id="PF14520">
    <property type="entry name" value="HHH_5"/>
    <property type="match status" value="1"/>
</dbReference>
<proteinExistence type="inferred from homology"/>
<sequence>MADTSATIPEKPARETLAEKLASLPTSPGVYRFSNAAGTVIYVGKARNLRNRVRSYFNSQGRQPGKTAVLVSHIADLNVIITSSEVEALILENNLIKELKPRYNVNLKDDKSYPYVVITNERFPRIFLTRQVRRDGSQYFGPYTEASQLRLILDLIGSIFPVRSCKYKLTEEAVAAGKYRVCLDYHIHKCKGPCEGLQSEEEYQAMIREIVTLLKGKTSALVRDLTAEMQQKAAELKFEEAATLKAQIEGLKRYAERQKVVSNEPVDRDVFAIATGEEDACGVIFRIREGKLIGSRHTYLTNTGNTPLPNLLASFLEHYYLETPDLIPQEIFLQAELPEEELEALRQLLASRQTGQRQVRFTVPRIGEKAQLIAMCLDNAEHHLHEFMVQKRLRGEMSRKSPALESLKQVLHLDKLPERIECFDNSHFQGTDYVSSMVTFVLGKPKKSDYRKFKLKSFEGSDDYAAMQEAVTRRYSGTLAEELPMPDLVLIDGGKGQVNVAWKALQELGIDVPVAGLAKRLEEIFVPNERDPYNLPKTSPALKLLQQLRDEAHRFAITYHRKLRSDRTIRTELTGIKGVGEKSAEKLLSRFGSVETVAKASIEELSEVTGRKTAESIYRYFRQQDADQP</sequence>
<keyword evidence="1 7" id="KW-0963">Cytoplasm</keyword>
<dbReference type="GO" id="GO:0009432">
    <property type="term" value="P:SOS response"/>
    <property type="evidence" value="ECO:0007669"/>
    <property type="project" value="UniProtKB-UniRule"/>
</dbReference>
<dbReference type="GO" id="GO:0009381">
    <property type="term" value="F:excinuclease ABC activity"/>
    <property type="evidence" value="ECO:0007669"/>
    <property type="project" value="UniProtKB-UniRule"/>
</dbReference>
<dbReference type="InterPro" id="IPR001943">
    <property type="entry name" value="UVR_dom"/>
</dbReference>
<keyword evidence="6 7" id="KW-0742">SOS response</keyword>
<dbReference type="InterPro" id="IPR038476">
    <property type="entry name" value="UvrC_RNase_H_dom_sf"/>
</dbReference>
<dbReference type="InterPro" id="IPR035901">
    <property type="entry name" value="GIY-YIG_endonuc_sf"/>
</dbReference>
<dbReference type="EMBL" id="CP001099">
    <property type="protein sequence ID" value="ACF12042.1"/>
    <property type="molecule type" value="Genomic_DNA"/>
</dbReference>
<comment type="function">
    <text evidence="7">The UvrABC repair system catalyzes the recognition and processing of DNA lesions. UvrC both incises the 5' and 3' sides of the lesion. The N-terminal half is responsible for the 3' incision and the C-terminal half is responsible for the 5' incision.</text>
</comment>
<evidence type="ECO:0000256" key="7">
    <source>
        <dbReference type="HAMAP-Rule" id="MF_00203"/>
    </source>
</evidence>
<name>B3QQ39_CHLP8</name>
<keyword evidence="3 7" id="KW-0228">DNA excision</keyword>
<evidence type="ECO:0000313" key="11">
    <source>
        <dbReference type="EMBL" id="ACF12042.1"/>
    </source>
</evidence>
<dbReference type="SUPFAM" id="SSF46600">
    <property type="entry name" value="C-terminal UvrC-binding domain of UvrB"/>
    <property type="match status" value="1"/>
</dbReference>
<dbReference type="NCBIfam" id="NF001824">
    <property type="entry name" value="PRK00558.1-5"/>
    <property type="match status" value="1"/>
</dbReference>
<dbReference type="InterPro" id="IPR004791">
    <property type="entry name" value="UvrC"/>
</dbReference>
<dbReference type="OrthoDB" id="9804933at2"/>
<dbReference type="Gene3D" id="4.10.860.10">
    <property type="entry name" value="UVR domain"/>
    <property type="match status" value="1"/>
</dbReference>
<dbReference type="PROSITE" id="PS50164">
    <property type="entry name" value="GIY_YIG"/>
    <property type="match status" value="1"/>
</dbReference>
<dbReference type="InterPro" id="IPR050066">
    <property type="entry name" value="UvrABC_protein_C"/>
</dbReference>
<dbReference type="eggNOG" id="COG0322">
    <property type="taxonomic scope" value="Bacteria"/>
</dbReference>
<keyword evidence="4 7" id="KW-0267">Excision nuclease</keyword>
<keyword evidence="2 7" id="KW-0227">DNA damage</keyword>
<dbReference type="Pfam" id="PF01541">
    <property type="entry name" value="GIY-YIG"/>
    <property type="match status" value="1"/>
</dbReference>
<dbReference type="Gene3D" id="3.30.420.340">
    <property type="entry name" value="UvrC, RNAse H endonuclease domain"/>
    <property type="match status" value="1"/>
</dbReference>
<dbReference type="SMART" id="SM00278">
    <property type="entry name" value="HhH1"/>
    <property type="match status" value="2"/>
</dbReference>
<dbReference type="PANTHER" id="PTHR30562:SF1">
    <property type="entry name" value="UVRABC SYSTEM PROTEIN C"/>
    <property type="match status" value="1"/>
</dbReference>
<dbReference type="PROSITE" id="PS50151">
    <property type="entry name" value="UVR"/>
    <property type="match status" value="1"/>
</dbReference>
<dbReference type="NCBIfam" id="TIGR00194">
    <property type="entry name" value="uvrC"/>
    <property type="match status" value="1"/>
</dbReference>
<dbReference type="GO" id="GO:0005737">
    <property type="term" value="C:cytoplasm"/>
    <property type="evidence" value="ECO:0007669"/>
    <property type="project" value="UniProtKB-SubCell"/>
</dbReference>
<dbReference type="RefSeq" id="WP_012502875.1">
    <property type="nucleotide sequence ID" value="NC_011027.1"/>
</dbReference>
<evidence type="ECO:0000256" key="6">
    <source>
        <dbReference type="ARBA" id="ARBA00023236"/>
    </source>
</evidence>
<dbReference type="Gene3D" id="1.10.150.20">
    <property type="entry name" value="5' to 3' exonuclease, C-terminal subdomain"/>
    <property type="match status" value="1"/>
</dbReference>
<dbReference type="GO" id="GO:0003677">
    <property type="term" value="F:DNA binding"/>
    <property type="evidence" value="ECO:0007669"/>
    <property type="project" value="UniProtKB-UniRule"/>
</dbReference>
<dbReference type="SMART" id="SM00465">
    <property type="entry name" value="GIYc"/>
    <property type="match status" value="1"/>
</dbReference>
<dbReference type="InterPro" id="IPR010994">
    <property type="entry name" value="RuvA_2-like"/>
</dbReference>